<sequence>MSMVDYRLYLCSKCCRRCLWHELSPQEHRCARCRLPLQSCEICDRRFEPRDREELYCKRCDFHLIKQASHTPPPVLELDLDTETEPETEAEPDLIEPPRVRSMAQRWRDIKSAAGIEDDPCFLE</sequence>
<accession>A0ABM1PCX1</accession>
<evidence type="ECO:0000313" key="3">
    <source>
        <dbReference type="RefSeq" id="XP_017865057.1"/>
    </source>
</evidence>
<reference evidence="2" key="1">
    <citation type="journal article" date="1997" name="Nucleic Acids Res.">
        <title>tRNAscan-SE: a program for improved detection of transfer RNA genes in genomic sequence.</title>
        <authorList>
            <person name="Lowe T.M."/>
            <person name="Eddy S.R."/>
        </authorList>
    </citation>
    <scope>NUCLEOTIDE SEQUENCE [LARGE SCALE GENOMIC DNA]</scope>
</reference>
<protein>
    <submittedName>
        <fullName evidence="3">Protein FAM76B</fullName>
    </submittedName>
</protein>
<dbReference type="RefSeq" id="XP_017865057.1">
    <property type="nucleotide sequence ID" value="XM_018009568.1"/>
</dbReference>
<proteinExistence type="predicted"/>
<reference evidence="3" key="3">
    <citation type="submission" date="2025-08" db="UniProtKB">
        <authorList>
            <consortium name="RefSeq"/>
        </authorList>
    </citation>
    <scope>IDENTIFICATION</scope>
    <source>
        <tissue evidence="3">Whole organism</tissue>
    </source>
</reference>
<name>A0ABM1PCX1_DROAR</name>
<evidence type="ECO:0000256" key="1">
    <source>
        <dbReference type="SAM" id="MobiDB-lite"/>
    </source>
</evidence>
<evidence type="ECO:0000313" key="2">
    <source>
        <dbReference type="Proteomes" id="UP000694904"/>
    </source>
</evidence>
<feature type="region of interest" description="Disordered" evidence="1">
    <location>
        <begin position="72"/>
        <end position="101"/>
    </location>
</feature>
<gene>
    <name evidence="3" type="primary">LOC108615222</name>
</gene>
<dbReference type="Proteomes" id="UP000694904">
    <property type="component" value="Chromosome 5"/>
</dbReference>
<keyword evidence="2" id="KW-1185">Reference proteome</keyword>
<reference evidence="2" key="2">
    <citation type="journal article" date="2016" name="G3 (Bethesda)">
        <title>Genome Evolution in Three Species of Cactophilic Drosophila.</title>
        <authorList>
            <person name="Sanchez-Flores A."/>
            <person name="Penazola F."/>
            <person name="Carpinteyro-Ponce J."/>
            <person name="Nazario-Yepiz N."/>
            <person name="Abreu-Goodger C."/>
            <person name="Machado C.A."/>
            <person name="Markow T.A."/>
        </authorList>
    </citation>
    <scope>NUCLEOTIDE SEQUENCE [LARGE SCALE GENOMIC DNA]</scope>
</reference>
<organism evidence="2 3">
    <name type="scientific">Drosophila arizonae</name>
    <name type="common">Fruit fly</name>
    <dbReference type="NCBI Taxonomy" id="7263"/>
    <lineage>
        <taxon>Eukaryota</taxon>
        <taxon>Metazoa</taxon>
        <taxon>Ecdysozoa</taxon>
        <taxon>Arthropoda</taxon>
        <taxon>Hexapoda</taxon>
        <taxon>Insecta</taxon>
        <taxon>Pterygota</taxon>
        <taxon>Neoptera</taxon>
        <taxon>Endopterygota</taxon>
        <taxon>Diptera</taxon>
        <taxon>Brachycera</taxon>
        <taxon>Muscomorpha</taxon>
        <taxon>Ephydroidea</taxon>
        <taxon>Drosophilidae</taxon>
        <taxon>Drosophila</taxon>
    </lineage>
</organism>
<feature type="compositionally biased region" description="Acidic residues" evidence="1">
    <location>
        <begin position="78"/>
        <end position="94"/>
    </location>
</feature>
<dbReference type="GeneID" id="108615222"/>